<dbReference type="OrthoDB" id="66369at2759"/>
<name>A0A0L6VE98_9BASI</name>
<dbReference type="VEuPathDB" id="FungiDB:VP01_1931g7"/>
<dbReference type="AlphaFoldDB" id="A0A0L6VE98"/>
<keyword evidence="2" id="KW-1185">Reference proteome</keyword>
<sequence length="139" mass="14711">MGQFRMTIGTVAAMLVVNSIKMNKSTRLEHSGSISSLASVGLSPHTSGSTKSPTLLAGGDTVESTQLGQANLRLCRHRPAQHQPGSRFNVPVGTRGNITELHVLLEAMLVEAHERAVGPTHGAGVWSLYRRGGNCGSQQ</sequence>
<protein>
    <submittedName>
        <fullName evidence="1">Uncharacterized protein</fullName>
    </submittedName>
</protein>
<gene>
    <name evidence="1" type="ORF">VP01_1931g7</name>
</gene>
<reference evidence="1 2" key="1">
    <citation type="submission" date="2015-08" db="EMBL/GenBank/DDBJ databases">
        <title>Next Generation Sequencing and Analysis of the Genome of Puccinia sorghi L Schw, the Causal Agent of Maize Common Rust.</title>
        <authorList>
            <person name="Rochi L."/>
            <person name="Burguener G."/>
            <person name="Darino M."/>
            <person name="Turjanski A."/>
            <person name="Kreff E."/>
            <person name="Dieguez M.J."/>
            <person name="Sacco F."/>
        </authorList>
    </citation>
    <scope>NUCLEOTIDE SEQUENCE [LARGE SCALE GENOMIC DNA]</scope>
    <source>
        <strain evidence="1 2">RO10H11247</strain>
    </source>
</reference>
<evidence type="ECO:0000313" key="2">
    <source>
        <dbReference type="Proteomes" id="UP000037035"/>
    </source>
</evidence>
<evidence type="ECO:0000313" key="1">
    <source>
        <dbReference type="EMBL" id="KNZ58430.1"/>
    </source>
</evidence>
<feature type="non-terminal residue" evidence="1">
    <location>
        <position position="1"/>
    </location>
</feature>
<proteinExistence type="predicted"/>
<dbReference type="EMBL" id="LAVV01006761">
    <property type="protein sequence ID" value="KNZ58430.1"/>
    <property type="molecule type" value="Genomic_DNA"/>
</dbReference>
<accession>A0A0L6VE98</accession>
<dbReference type="Proteomes" id="UP000037035">
    <property type="component" value="Unassembled WGS sequence"/>
</dbReference>
<organism evidence="1 2">
    <name type="scientific">Puccinia sorghi</name>
    <dbReference type="NCBI Taxonomy" id="27349"/>
    <lineage>
        <taxon>Eukaryota</taxon>
        <taxon>Fungi</taxon>
        <taxon>Dikarya</taxon>
        <taxon>Basidiomycota</taxon>
        <taxon>Pucciniomycotina</taxon>
        <taxon>Pucciniomycetes</taxon>
        <taxon>Pucciniales</taxon>
        <taxon>Pucciniaceae</taxon>
        <taxon>Puccinia</taxon>
    </lineage>
</organism>
<comment type="caution">
    <text evidence="1">The sequence shown here is derived from an EMBL/GenBank/DDBJ whole genome shotgun (WGS) entry which is preliminary data.</text>
</comment>